<feature type="domain" description="MATH" evidence="4">
    <location>
        <begin position="22"/>
        <end position="145"/>
    </location>
</feature>
<dbReference type="SMART" id="SM00225">
    <property type="entry name" value="BTB"/>
    <property type="match status" value="1"/>
</dbReference>
<name>A0A9Q0HVS6_9POAL</name>
<evidence type="ECO:0000256" key="2">
    <source>
        <dbReference type="ARBA" id="ARBA00010846"/>
    </source>
</evidence>
<proteinExistence type="inferred from homology"/>
<dbReference type="PANTHER" id="PTHR26379:SF187">
    <property type="entry name" value="OS07G0655300 PROTEIN"/>
    <property type="match status" value="1"/>
</dbReference>
<dbReference type="InterPro" id="IPR056423">
    <property type="entry name" value="BACK_BPM_SPOP"/>
</dbReference>
<dbReference type="InterPro" id="IPR008974">
    <property type="entry name" value="TRAF-like"/>
</dbReference>
<comment type="similarity">
    <text evidence="2">Belongs to the Tdpoz family.</text>
</comment>
<evidence type="ECO:0000313" key="5">
    <source>
        <dbReference type="EMBL" id="KAJ1700349.1"/>
    </source>
</evidence>
<dbReference type="InterPro" id="IPR000210">
    <property type="entry name" value="BTB/POZ_dom"/>
</dbReference>
<gene>
    <name evidence="5" type="ORF">LUZ63_000128</name>
</gene>
<dbReference type="Gene3D" id="3.30.710.10">
    <property type="entry name" value="Potassium Channel Kv1.1, Chain A"/>
    <property type="match status" value="1"/>
</dbReference>
<dbReference type="InterPro" id="IPR045005">
    <property type="entry name" value="BPM1-6"/>
</dbReference>
<comment type="pathway">
    <text evidence="1">Protein modification; protein ubiquitination.</text>
</comment>
<protein>
    <submittedName>
        <fullName evidence="5">Uncharacterized protein</fullName>
    </submittedName>
</protein>
<dbReference type="Pfam" id="PF22486">
    <property type="entry name" value="MATH_2"/>
    <property type="match status" value="1"/>
</dbReference>
<reference evidence="5" key="1">
    <citation type="journal article" date="2022" name="Cell">
        <title>Repeat-based holocentromeres influence genome architecture and karyotype evolution.</title>
        <authorList>
            <person name="Hofstatter P.G."/>
            <person name="Thangavel G."/>
            <person name="Lux T."/>
            <person name="Neumann P."/>
            <person name="Vondrak T."/>
            <person name="Novak P."/>
            <person name="Zhang M."/>
            <person name="Costa L."/>
            <person name="Castellani M."/>
            <person name="Scott A."/>
            <person name="Toegelov H."/>
            <person name="Fuchs J."/>
            <person name="Mata-Sucre Y."/>
            <person name="Dias Y."/>
            <person name="Vanzela A.L.L."/>
            <person name="Huettel B."/>
            <person name="Almeida C.C.S."/>
            <person name="Simkova H."/>
            <person name="Souza G."/>
            <person name="Pedrosa-Harand A."/>
            <person name="Macas J."/>
            <person name="Mayer K.F.X."/>
            <person name="Houben A."/>
            <person name="Marques A."/>
        </authorList>
    </citation>
    <scope>NUCLEOTIDE SEQUENCE</scope>
    <source>
        <strain evidence="5">RhyBre1mFocal</strain>
    </source>
</reference>
<evidence type="ECO:0000256" key="1">
    <source>
        <dbReference type="ARBA" id="ARBA00004906"/>
    </source>
</evidence>
<dbReference type="SUPFAM" id="SSF54695">
    <property type="entry name" value="POZ domain"/>
    <property type="match status" value="1"/>
</dbReference>
<dbReference type="PANTHER" id="PTHR26379">
    <property type="entry name" value="BTB/POZ AND MATH DOMAIN-CONTAINING PROTEIN 1"/>
    <property type="match status" value="1"/>
</dbReference>
<dbReference type="InterPro" id="IPR002083">
    <property type="entry name" value="MATH/TRAF_dom"/>
</dbReference>
<dbReference type="CDD" id="cd00121">
    <property type="entry name" value="MATH"/>
    <property type="match status" value="1"/>
</dbReference>
<dbReference type="PROSITE" id="PS50144">
    <property type="entry name" value="MATH"/>
    <property type="match status" value="1"/>
</dbReference>
<evidence type="ECO:0000259" key="4">
    <source>
        <dbReference type="PROSITE" id="PS50144"/>
    </source>
</evidence>
<dbReference type="SMART" id="SM00061">
    <property type="entry name" value="MATH"/>
    <property type="match status" value="1"/>
</dbReference>
<dbReference type="Gene3D" id="1.25.40.420">
    <property type="match status" value="1"/>
</dbReference>
<dbReference type="Pfam" id="PF00651">
    <property type="entry name" value="BTB"/>
    <property type="match status" value="1"/>
</dbReference>
<dbReference type="Proteomes" id="UP001151287">
    <property type="component" value="Unassembled WGS sequence"/>
</dbReference>
<evidence type="ECO:0000259" key="3">
    <source>
        <dbReference type="PROSITE" id="PS50097"/>
    </source>
</evidence>
<feature type="domain" description="BTB" evidence="3">
    <location>
        <begin position="177"/>
        <end position="226"/>
    </location>
</feature>
<dbReference type="InterPro" id="IPR011333">
    <property type="entry name" value="SKP1/BTB/POZ_sf"/>
</dbReference>
<organism evidence="5 6">
    <name type="scientific">Rhynchospora breviuscula</name>
    <dbReference type="NCBI Taxonomy" id="2022672"/>
    <lineage>
        <taxon>Eukaryota</taxon>
        <taxon>Viridiplantae</taxon>
        <taxon>Streptophyta</taxon>
        <taxon>Embryophyta</taxon>
        <taxon>Tracheophyta</taxon>
        <taxon>Spermatophyta</taxon>
        <taxon>Magnoliopsida</taxon>
        <taxon>Liliopsida</taxon>
        <taxon>Poales</taxon>
        <taxon>Cyperaceae</taxon>
        <taxon>Cyperoideae</taxon>
        <taxon>Rhynchosporeae</taxon>
        <taxon>Rhynchospora</taxon>
    </lineage>
</organism>
<sequence length="344" mass="38383">MASTARNHDAGITKVSKVGSGSHRCEIDFSQVEKIEIGRYITSPTFPAGGHEWSITCYPLGNKESANGTYLSLFLDLRSDSKDVSVIFDFNLLDKDGGPSATQLNRTSHVFEKSGYGWGWPQFIRVKDLKESYVVHDHFFVVVCTITVLNASSCPVTVPPSNLHLHFGKLLEDKENADVTFDVEGELFHAHRLVLATRSPVFKAELYDSLPDEDEDFDDDSSLITDNILMTQHLLVAADRYALDRLKLMCEAKLYKNITVDTVATTLAIAEQHNCSQLKDLCVEYATVSENYTKIASTDGYDHLKLSCPVIIEEIQHKINQISIESVPSEELGIESPHRPDESL</sequence>
<accession>A0A9Q0HVS6</accession>
<comment type="caution">
    <text evidence="5">The sequence shown here is derived from an EMBL/GenBank/DDBJ whole genome shotgun (WGS) entry which is preliminary data.</text>
</comment>
<dbReference type="OrthoDB" id="598013at2759"/>
<evidence type="ECO:0000313" key="6">
    <source>
        <dbReference type="Proteomes" id="UP001151287"/>
    </source>
</evidence>
<dbReference type="PROSITE" id="PS50097">
    <property type="entry name" value="BTB"/>
    <property type="match status" value="1"/>
</dbReference>
<keyword evidence="6" id="KW-1185">Reference proteome</keyword>
<dbReference type="Pfam" id="PF24570">
    <property type="entry name" value="BACK_BPM_SPOP"/>
    <property type="match status" value="1"/>
</dbReference>
<dbReference type="GO" id="GO:0016567">
    <property type="term" value="P:protein ubiquitination"/>
    <property type="evidence" value="ECO:0007669"/>
    <property type="project" value="InterPro"/>
</dbReference>
<dbReference type="Gene3D" id="2.60.210.10">
    <property type="entry name" value="Apoptosis, Tumor Necrosis Factor Receptor Associated Protein 2, Chain A"/>
    <property type="match status" value="1"/>
</dbReference>
<dbReference type="SUPFAM" id="SSF49599">
    <property type="entry name" value="TRAF domain-like"/>
    <property type="match status" value="1"/>
</dbReference>
<dbReference type="AlphaFoldDB" id="A0A9Q0HVS6"/>
<dbReference type="EMBL" id="JAMQYH010000001">
    <property type="protein sequence ID" value="KAJ1700349.1"/>
    <property type="molecule type" value="Genomic_DNA"/>
</dbReference>